<evidence type="ECO:0000313" key="1">
    <source>
        <dbReference type="EMBL" id="ECU3960866.1"/>
    </source>
</evidence>
<reference evidence="1" key="1">
    <citation type="submission" date="2018-08" db="EMBL/GenBank/DDBJ databases">
        <authorList>
            <consortium name="GenomeTrakr network: Whole genome sequencing for foodborne pathogen traceback"/>
        </authorList>
    </citation>
    <scope>NUCLEOTIDE SEQUENCE</scope>
    <source>
        <strain evidence="1">FSIS31800926</strain>
    </source>
</reference>
<comment type="caution">
    <text evidence="1">The sequence shown here is derived from an EMBL/GenBank/DDBJ whole genome shotgun (WGS) entry which is preliminary data.</text>
</comment>
<organism evidence="1">
    <name type="scientific">Salmonella infantis</name>
    <dbReference type="NCBI Taxonomy" id="595"/>
    <lineage>
        <taxon>Bacteria</taxon>
        <taxon>Pseudomonadati</taxon>
        <taxon>Pseudomonadota</taxon>
        <taxon>Gammaproteobacteria</taxon>
        <taxon>Enterobacterales</taxon>
        <taxon>Enterobacteriaceae</taxon>
        <taxon>Salmonella</taxon>
    </lineage>
</organism>
<gene>
    <name evidence="1" type="ORF">D1341_25355</name>
</gene>
<protein>
    <submittedName>
        <fullName evidence="1">Uncharacterized protein</fullName>
    </submittedName>
</protein>
<dbReference type="EMBL" id="AAKPUU010000150">
    <property type="protein sequence ID" value="ECU3960866.1"/>
    <property type="molecule type" value="Genomic_DNA"/>
</dbReference>
<name>A0A605JYJ9_SALIN</name>
<dbReference type="AlphaFoldDB" id="A0A605JYJ9"/>
<proteinExistence type="predicted"/>
<sequence length="90" mass="10663">MLFQNSSALTKPANKIIHFLHDRKLKTYIKKHRFWLLSFEKTIISHDIRSGSGPRLHQPMLQIIKKLLMEMQVHNQSCNPDNYTVNSKIY</sequence>
<accession>A0A605JYJ9</accession>